<gene>
    <name evidence="4" type="primary">DPP10</name>
</gene>
<feature type="domain" description="Peptidase S9 prolyl oligopeptidase catalytic" evidence="2">
    <location>
        <begin position="522"/>
        <end position="610"/>
    </location>
</feature>
<dbReference type="Pfam" id="PF00930">
    <property type="entry name" value="DPPIV_N"/>
    <property type="match status" value="1"/>
</dbReference>
<keyword evidence="1" id="KW-0472">Membrane</keyword>
<dbReference type="GeneTree" id="ENSGT00940000154657"/>
<dbReference type="GO" id="GO:1901379">
    <property type="term" value="P:regulation of potassium ion transmembrane transport"/>
    <property type="evidence" value="ECO:0007669"/>
    <property type="project" value="TreeGrafter"/>
</dbReference>
<dbReference type="GO" id="GO:0006508">
    <property type="term" value="P:proteolysis"/>
    <property type="evidence" value="ECO:0007669"/>
    <property type="project" value="InterPro"/>
</dbReference>
<organism evidence="4 5">
    <name type="scientific">Oncorhynchus tshawytscha</name>
    <name type="common">Chinook salmon</name>
    <name type="synonym">Salmo tshawytscha</name>
    <dbReference type="NCBI Taxonomy" id="74940"/>
    <lineage>
        <taxon>Eukaryota</taxon>
        <taxon>Metazoa</taxon>
        <taxon>Chordata</taxon>
        <taxon>Craniata</taxon>
        <taxon>Vertebrata</taxon>
        <taxon>Euteleostomi</taxon>
        <taxon>Actinopterygii</taxon>
        <taxon>Neopterygii</taxon>
        <taxon>Teleostei</taxon>
        <taxon>Protacanthopterygii</taxon>
        <taxon>Salmoniformes</taxon>
        <taxon>Salmonidae</taxon>
        <taxon>Salmoninae</taxon>
        <taxon>Oncorhynchus</taxon>
    </lineage>
</organism>
<dbReference type="GO" id="GO:0008076">
    <property type="term" value="C:voltage-gated potassium channel complex"/>
    <property type="evidence" value="ECO:0007669"/>
    <property type="project" value="TreeGrafter"/>
</dbReference>
<dbReference type="InterPro" id="IPR050278">
    <property type="entry name" value="Serine_Prot_S9B/DPPIV"/>
</dbReference>
<accession>A0A8C8EW02</accession>
<evidence type="ECO:0000313" key="5">
    <source>
        <dbReference type="Proteomes" id="UP000694402"/>
    </source>
</evidence>
<keyword evidence="5" id="KW-1185">Reference proteome</keyword>
<proteinExistence type="predicted"/>
<reference evidence="4" key="1">
    <citation type="submission" date="2025-08" db="UniProtKB">
        <authorList>
            <consortium name="Ensembl"/>
        </authorList>
    </citation>
    <scope>IDENTIFICATION</scope>
</reference>
<dbReference type="InterPro" id="IPR002469">
    <property type="entry name" value="Peptidase_S9B_N"/>
</dbReference>
<dbReference type="GO" id="GO:0015459">
    <property type="term" value="F:potassium channel regulator activity"/>
    <property type="evidence" value="ECO:0007669"/>
    <property type="project" value="TreeGrafter"/>
</dbReference>
<dbReference type="Gene3D" id="2.140.10.30">
    <property type="entry name" value="Dipeptidylpeptidase IV, N-terminal domain"/>
    <property type="match status" value="1"/>
</dbReference>
<dbReference type="Proteomes" id="UP000694402">
    <property type="component" value="Unassembled WGS sequence"/>
</dbReference>
<evidence type="ECO:0000259" key="2">
    <source>
        <dbReference type="Pfam" id="PF00326"/>
    </source>
</evidence>
<reference evidence="4" key="2">
    <citation type="submission" date="2025-09" db="UniProtKB">
        <authorList>
            <consortium name="Ensembl"/>
        </authorList>
    </citation>
    <scope>IDENTIFICATION</scope>
</reference>
<dbReference type="PANTHER" id="PTHR11731">
    <property type="entry name" value="PROTEASE FAMILY S9B,C DIPEPTIDYL-PEPTIDASE IV-RELATED"/>
    <property type="match status" value="1"/>
</dbReference>
<dbReference type="Gene3D" id="3.40.50.1820">
    <property type="entry name" value="alpha/beta hydrolase"/>
    <property type="match status" value="2"/>
</dbReference>
<sequence>PYDFVQLSPESRNYKGIAISLLVIVAVCSLITMSVFVLTPGTVPNRGPRDLMEFICRVIVTVLYRNRDGHVIKFNFALNETEMILRNSTFVSFKVAKYSLSPDMKYVLFSFLLCSFHVWELNPPEVQNAVLQHAAWGVKGQQLIYIFENNIYYQSDVQSNSLRITSSGEEGVIFNGIADWLYEEEILQSHIAHWWSPDGERLAFLMINDTLVPTMFLPRFTGSPYPRSQEYPYPKAGQPNPTVRLLVVNLYGPTHTQELVPPDGLRGREHYVSMVKWISNTHAAVRWLNRPQNVSFLTVCDATVGSCVQKHEEASDLWLTRQNQKPVFSKDRSRFFLTIPVKQGGQGDFHHIAMFTKSFRSDQNDVRHLTSGNWEVTKILAYDEGEQTIYFISTQDSPQKRHVYSASTIGLFSQRCLTCEVNQEACAFFDADISPNKQHVILQCKGKVCAFSFWISIQPNTALSYFILDNNMPLRAALEMKKISKSDKLELTTLFHPSPYRPSLSDGGPGSQSVSDEYELGWDSVLVSCDEVIVARLDGRGTGFRGLRVLQQVHQRLGTVDVQDQIAALEYLMTLPYIDRARIGIYGKGYGAYLTLMLLRSTALIKCAASICKTNWCFFVLFSANVHFQHSAELIKHLIKIGANYTMQLYPDEGHFLSLQSQKHLSESLVGYFRTCFQDFSTPLPEEIGKEDDD</sequence>
<dbReference type="Ensembl" id="ENSOTST00005027636.2">
    <property type="protein sequence ID" value="ENSOTSP00005025584.2"/>
    <property type="gene ID" value="ENSOTSG00005012055.2"/>
</dbReference>
<feature type="transmembrane region" description="Helical" evidence="1">
    <location>
        <begin position="16"/>
        <end position="38"/>
    </location>
</feature>
<evidence type="ECO:0000259" key="3">
    <source>
        <dbReference type="Pfam" id="PF00930"/>
    </source>
</evidence>
<keyword evidence="1" id="KW-0812">Transmembrane</keyword>
<dbReference type="SUPFAM" id="SSF53474">
    <property type="entry name" value="alpha/beta-Hydrolases"/>
    <property type="match status" value="1"/>
</dbReference>
<keyword evidence="1" id="KW-1133">Transmembrane helix</keyword>
<feature type="domain" description="Peptidase S9 prolyl oligopeptidase catalytic" evidence="2">
    <location>
        <begin position="625"/>
        <end position="678"/>
    </location>
</feature>
<evidence type="ECO:0000256" key="1">
    <source>
        <dbReference type="SAM" id="Phobius"/>
    </source>
</evidence>
<dbReference type="InterPro" id="IPR001375">
    <property type="entry name" value="Peptidase_S9_cat"/>
</dbReference>
<feature type="domain" description="Dipeptidylpeptidase IV N-terminal" evidence="3">
    <location>
        <begin position="118"/>
        <end position="446"/>
    </location>
</feature>
<dbReference type="PANTHER" id="PTHR11731:SF21">
    <property type="entry name" value="INACTIVE DIPEPTIDYL PEPTIDASE 10"/>
    <property type="match status" value="1"/>
</dbReference>
<dbReference type="GO" id="GO:0008236">
    <property type="term" value="F:serine-type peptidase activity"/>
    <property type="evidence" value="ECO:0007669"/>
    <property type="project" value="InterPro"/>
</dbReference>
<name>A0A8C8EW02_ONCTS</name>
<dbReference type="SUPFAM" id="SSF82171">
    <property type="entry name" value="DPP6 N-terminal domain-like"/>
    <property type="match status" value="1"/>
</dbReference>
<dbReference type="AlphaFoldDB" id="A0A8C8EW02"/>
<evidence type="ECO:0000313" key="4">
    <source>
        <dbReference type="Ensembl" id="ENSOTSP00005025584.2"/>
    </source>
</evidence>
<protein>
    <submittedName>
        <fullName evidence="4">Uncharacterized protein</fullName>
    </submittedName>
</protein>
<dbReference type="Pfam" id="PF00326">
    <property type="entry name" value="Peptidase_S9"/>
    <property type="match status" value="2"/>
</dbReference>
<dbReference type="InterPro" id="IPR029058">
    <property type="entry name" value="AB_hydrolase_fold"/>
</dbReference>